<name>A0A1B0DI19_PHLPP</name>
<dbReference type="EMBL" id="AJVK01015441">
    <property type="status" value="NOT_ANNOTATED_CDS"/>
    <property type="molecule type" value="Genomic_DNA"/>
</dbReference>
<keyword evidence="3" id="KW-1185">Reference proteome</keyword>
<feature type="domain" description="MD-2-related lipid-recognition" evidence="1">
    <location>
        <begin position="21"/>
        <end position="143"/>
    </location>
</feature>
<reference evidence="2" key="1">
    <citation type="submission" date="2022-08" db="UniProtKB">
        <authorList>
            <consortium name="EnsemblMetazoa"/>
        </authorList>
    </citation>
    <scope>IDENTIFICATION</scope>
    <source>
        <strain evidence="2">Israel</strain>
    </source>
</reference>
<protein>
    <recommendedName>
        <fullName evidence="1">MD-2-related lipid-recognition domain-containing protein</fullName>
    </recommendedName>
</protein>
<dbReference type="AlphaFoldDB" id="A0A1B0DI19"/>
<dbReference type="Proteomes" id="UP000092462">
    <property type="component" value="Unassembled WGS sequence"/>
</dbReference>
<dbReference type="OrthoDB" id="6489092at2759"/>
<dbReference type="EnsemblMetazoa" id="PPAI007803-RA">
    <property type="protein sequence ID" value="PPAI007803-PA"/>
    <property type="gene ID" value="PPAI007803"/>
</dbReference>
<dbReference type="SUPFAM" id="SSF81296">
    <property type="entry name" value="E set domains"/>
    <property type="match status" value="1"/>
</dbReference>
<organism evidence="2 3">
    <name type="scientific">Phlebotomus papatasi</name>
    <name type="common">Sandfly</name>
    <dbReference type="NCBI Taxonomy" id="29031"/>
    <lineage>
        <taxon>Eukaryota</taxon>
        <taxon>Metazoa</taxon>
        <taxon>Ecdysozoa</taxon>
        <taxon>Arthropoda</taxon>
        <taxon>Hexapoda</taxon>
        <taxon>Insecta</taxon>
        <taxon>Pterygota</taxon>
        <taxon>Neoptera</taxon>
        <taxon>Endopterygota</taxon>
        <taxon>Diptera</taxon>
        <taxon>Nematocera</taxon>
        <taxon>Psychodoidea</taxon>
        <taxon>Psychodidae</taxon>
        <taxon>Phlebotomus</taxon>
        <taxon>Phlebotomus</taxon>
    </lineage>
</organism>
<evidence type="ECO:0000313" key="2">
    <source>
        <dbReference type="EnsemblMetazoa" id="PPAI007803-PA"/>
    </source>
</evidence>
<sequence length="147" mass="15219">MFRFLLLATLLPALALADFPFIPCPGVQPPISFNIPECPGGPPCDFYIGQQITLEIGFEAVGTVTEIPTTAEITLANGEVIDFELPTGDGCNAVLGGCPIDAGVHTVVFPLTIQGVPANEQVTITVTMSDQNGHAMACGSVIGEFGG</sequence>
<evidence type="ECO:0000259" key="1">
    <source>
        <dbReference type="SMART" id="SM00737"/>
    </source>
</evidence>
<dbReference type="InterPro" id="IPR003172">
    <property type="entry name" value="ML_dom"/>
</dbReference>
<proteinExistence type="predicted"/>
<dbReference type="Pfam" id="PF02221">
    <property type="entry name" value="E1_DerP2_DerF2"/>
    <property type="match status" value="1"/>
</dbReference>
<dbReference type="VEuPathDB" id="VectorBase:PPAPM1_008099"/>
<dbReference type="RefSeq" id="XP_055697264.1">
    <property type="nucleotide sequence ID" value="XM_055841289.1"/>
</dbReference>
<dbReference type="VEuPathDB" id="VectorBase:PPAI007803"/>
<dbReference type="Gene3D" id="2.60.40.770">
    <property type="match status" value="1"/>
</dbReference>
<dbReference type="SMART" id="SM00737">
    <property type="entry name" value="ML"/>
    <property type="match status" value="1"/>
</dbReference>
<evidence type="ECO:0000313" key="3">
    <source>
        <dbReference type="Proteomes" id="UP000092462"/>
    </source>
</evidence>
<dbReference type="KEGG" id="ppap:129798250"/>
<dbReference type="InterPro" id="IPR014756">
    <property type="entry name" value="Ig_E-set"/>
</dbReference>
<accession>A0A1B0DI19</accession>
<dbReference type="GeneID" id="129798250"/>